<keyword evidence="1" id="KW-0812">Transmembrane</keyword>
<dbReference type="Gramene" id="KRH00909">
    <property type="protein sequence ID" value="KRH00909"/>
    <property type="gene ID" value="GLYMA_18G241100"/>
</dbReference>
<dbReference type="Pfam" id="PF05212">
    <property type="entry name" value="DUF707"/>
    <property type="match status" value="1"/>
</dbReference>
<organism evidence="2">
    <name type="scientific">Glycine max</name>
    <name type="common">Soybean</name>
    <name type="synonym">Glycine hispida</name>
    <dbReference type="NCBI Taxonomy" id="3847"/>
    <lineage>
        <taxon>Eukaryota</taxon>
        <taxon>Viridiplantae</taxon>
        <taxon>Streptophyta</taxon>
        <taxon>Embryophyta</taxon>
        <taxon>Tracheophyta</taxon>
        <taxon>Spermatophyta</taxon>
        <taxon>Magnoliopsida</taxon>
        <taxon>eudicotyledons</taxon>
        <taxon>Gunneridae</taxon>
        <taxon>Pentapetalae</taxon>
        <taxon>rosids</taxon>
        <taxon>fabids</taxon>
        <taxon>Fabales</taxon>
        <taxon>Fabaceae</taxon>
        <taxon>Papilionoideae</taxon>
        <taxon>50 kb inversion clade</taxon>
        <taxon>NPAAA clade</taxon>
        <taxon>indigoferoid/millettioid clade</taxon>
        <taxon>Phaseoleae</taxon>
        <taxon>Glycine</taxon>
        <taxon>Glycine subgen. Soja</taxon>
    </lineage>
</organism>
<dbReference type="Proteomes" id="UP000008827">
    <property type="component" value="Chromosome 18"/>
</dbReference>
<name>A0A0R0F3H6_SOYBN</name>
<reference evidence="2 3" key="1">
    <citation type="journal article" date="2010" name="Nature">
        <title>Genome sequence of the palaeopolyploid soybean.</title>
        <authorList>
            <person name="Schmutz J."/>
            <person name="Cannon S.B."/>
            <person name="Schlueter J."/>
            <person name="Ma J."/>
            <person name="Mitros T."/>
            <person name="Nelson W."/>
            <person name="Hyten D.L."/>
            <person name="Song Q."/>
            <person name="Thelen J.J."/>
            <person name="Cheng J."/>
            <person name="Xu D."/>
            <person name="Hellsten U."/>
            <person name="May G.D."/>
            <person name="Yu Y."/>
            <person name="Sakurai T."/>
            <person name="Umezawa T."/>
            <person name="Bhattacharyya M.K."/>
            <person name="Sandhu D."/>
            <person name="Valliyodan B."/>
            <person name="Lindquist E."/>
            <person name="Peto M."/>
            <person name="Grant D."/>
            <person name="Shu S."/>
            <person name="Goodstein D."/>
            <person name="Barry K."/>
            <person name="Futrell-Griggs M."/>
            <person name="Abernathy B."/>
            <person name="Du J."/>
            <person name="Tian Z."/>
            <person name="Zhu L."/>
            <person name="Gill N."/>
            <person name="Joshi T."/>
            <person name="Libault M."/>
            <person name="Sethuraman A."/>
            <person name="Zhang X.-C."/>
            <person name="Shinozaki K."/>
            <person name="Nguyen H.T."/>
            <person name="Wing R.A."/>
            <person name="Cregan P."/>
            <person name="Specht J."/>
            <person name="Grimwood J."/>
            <person name="Rokhsar D."/>
            <person name="Stacey G."/>
            <person name="Shoemaker R.C."/>
            <person name="Jackson S.A."/>
        </authorList>
    </citation>
    <scope>NUCLEOTIDE SEQUENCE [LARGE SCALE GENOMIC DNA]</scope>
    <source>
        <strain evidence="3">cv. Williams 82</strain>
        <tissue evidence="2">Callus</tissue>
    </source>
</reference>
<keyword evidence="4" id="KW-1185">Reference proteome</keyword>
<evidence type="ECO:0000313" key="2">
    <source>
        <dbReference type="EMBL" id="KRH00909.1"/>
    </source>
</evidence>
<keyword evidence="1" id="KW-1133">Transmembrane helix</keyword>
<dbReference type="PANTHER" id="PTHR31210:SF74">
    <property type="entry name" value="LYSINE KETOGLUTARATE REDUCTASE TRANS-SPLICING-LIKE PROTEIN"/>
    <property type="match status" value="1"/>
</dbReference>
<evidence type="ECO:0008006" key="5">
    <source>
        <dbReference type="Google" id="ProtNLM"/>
    </source>
</evidence>
<reference evidence="2" key="3">
    <citation type="submission" date="2018-07" db="EMBL/GenBank/DDBJ databases">
        <title>WGS assembly of Glycine max.</title>
        <authorList>
            <person name="Schmutz J."/>
            <person name="Cannon S."/>
            <person name="Schlueter J."/>
            <person name="Ma J."/>
            <person name="Mitros T."/>
            <person name="Nelson W."/>
            <person name="Hyten D."/>
            <person name="Song Q."/>
            <person name="Thelen J."/>
            <person name="Cheng J."/>
            <person name="Xu D."/>
            <person name="Hellsten U."/>
            <person name="May G."/>
            <person name="Yu Y."/>
            <person name="Sakurai T."/>
            <person name="Umezawa T."/>
            <person name="Bhattacharyya M."/>
            <person name="Sandhu D."/>
            <person name="Valliyodan B."/>
            <person name="Lindquist E."/>
            <person name="Peto M."/>
            <person name="Grant D."/>
            <person name="Shu S."/>
            <person name="Goodstein D."/>
            <person name="Barry K."/>
            <person name="Futrell-Griggs M."/>
            <person name="Abernathy B."/>
            <person name="Du J."/>
            <person name="Tian Z."/>
            <person name="Zhu L."/>
            <person name="Gill N."/>
            <person name="Joshi T."/>
            <person name="Libault M."/>
            <person name="Sethuraman A."/>
            <person name="Zhang X."/>
            <person name="Shinozaki K."/>
            <person name="Nguyen H."/>
            <person name="Wing R."/>
            <person name="Cregan P."/>
            <person name="Specht J."/>
            <person name="Grimwood J."/>
            <person name="Rokhsar D."/>
            <person name="Stacey G."/>
            <person name="Shoemaker R."/>
            <person name="Jackson S."/>
        </authorList>
    </citation>
    <scope>NUCLEOTIDE SEQUENCE</scope>
    <source>
        <tissue evidence="2">Callus</tissue>
    </source>
</reference>
<proteinExistence type="predicted"/>
<keyword evidence="1" id="KW-0472">Membrane</keyword>
<evidence type="ECO:0000256" key="1">
    <source>
        <dbReference type="SAM" id="Phobius"/>
    </source>
</evidence>
<feature type="transmembrane region" description="Helical" evidence="1">
    <location>
        <begin position="24"/>
        <end position="47"/>
    </location>
</feature>
<dbReference type="EMBL" id="CM000851">
    <property type="protein sequence ID" value="KRH00909.1"/>
    <property type="molecule type" value="Genomic_DNA"/>
</dbReference>
<evidence type="ECO:0000313" key="4">
    <source>
        <dbReference type="Proteomes" id="UP000008827"/>
    </source>
</evidence>
<dbReference type="ExpressionAtlas" id="A0A0R0F3H6">
    <property type="expression patterns" value="baseline and differential"/>
</dbReference>
<dbReference type="InterPro" id="IPR007877">
    <property type="entry name" value="DUF707"/>
</dbReference>
<accession>A0A0R0F3H6</accession>
<gene>
    <name evidence="3" type="primary">LOC100798633</name>
    <name evidence="2" type="ORF">GLYMA_18G241100</name>
</gene>
<sequence>MWPLQCRVVEYQDNLDSDSKSKRLCFCGIVPAVSLLCVVLLFSTLFFAQRYNEKLLRWKMNIKKLKNDNCKNQCRTGGSHALPEGIISNTSDLEMRHLWDLPMTKTIENKENASTNLFAMAVGIKQKDLVNKLVKKFLSSNFVVMLFHYDGIVDEWNDFEWNNHVIHVAVANQSKWWFAKRFLHPDIVAEYGYIFLWDEDLGVEHFHPDRYVSIIKSEGLEISQPALDSNKSEVHHQITARGRRSNVHRRIYKTGGSGKRCDESSTAPPCTGWVEMMAPVFSRAAWRCVWYMIQNDLIHAWGLDMQLGYCAQGDRTKNVGVVDAEYIVHYGHPTLGGLDVNEVSSRTKDHRVDVRRLSYRELQVFRKRWQKAVEEDDCWVDPFQ</sequence>
<dbReference type="AlphaFoldDB" id="A0A0R0F3H6"/>
<dbReference type="OrthoDB" id="9985979at2759"/>
<evidence type="ECO:0000313" key="3">
    <source>
        <dbReference type="EnsemblPlants" id="KRH00909"/>
    </source>
</evidence>
<dbReference type="PANTHER" id="PTHR31210">
    <property type="entry name" value="OS06G0731900 PROTEIN"/>
    <property type="match status" value="1"/>
</dbReference>
<protein>
    <recommendedName>
        <fullName evidence="5">Lysine ketoglutarate reductase trans-splicing-like protein</fullName>
    </recommendedName>
</protein>
<reference evidence="3" key="2">
    <citation type="submission" date="2018-02" db="UniProtKB">
        <authorList>
            <consortium name="EnsemblPlants"/>
        </authorList>
    </citation>
    <scope>IDENTIFICATION</scope>
    <source>
        <strain evidence="3">Williams 82</strain>
    </source>
</reference>
<dbReference type="EnsemblPlants" id="KRH00909">
    <property type="protein sequence ID" value="KRH00909"/>
    <property type="gene ID" value="GLYMA_18G241100"/>
</dbReference>
<dbReference type="STRING" id="3847.A0A0R0F3H6"/>